<dbReference type="InterPro" id="IPR001810">
    <property type="entry name" value="F-box_dom"/>
</dbReference>
<dbReference type="InParanoid" id="D8SXF0"/>
<protein>
    <recommendedName>
        <fullName evidence="1">F-box domain-containing protein</fullName>
    </recommendedName>
</protein>
<dbReference type="OMA" id="CEECGGC"/>
<dbReference type="SUPFAM" id="SSF81383">
    <property type="entry name" value="F-box domain"/>
    <property type="match status" value="1"/>
</dbReference>
<feature type="domain" description="F-box" evidence="1">
    <location>
        <begin position="47"/>
        <end position="94"/>
    </location>
</feature>
<evidence type="ECO:0000313" key="3">
    <source>
        <dbReference type="Proteomes" id="UP000001514"/>
    </source>
</evidence>
<dbReference type="EMBL" id="GL377651">
    <property type="protein sequence ID" value="EFJ10794.1"/>
    <property type="molecule type" value="Genomic_DNA"/>
</dbReference>
<dbReference type="FunCoup" id="D8SXF0">
    <property type="interactions" value="891"/>
</dbReference>
<reference evidence="2 3" key="1">
    <citation type="journal article" date="2011" name="Science">
        <title>The Selaginella genome identifies genetic changes associated with the evolution of vascular plants.</title>
        <authorList>
            <person name="Banks J.A."/>
            <person name="Nishiyama T."/>
            <person name="Hasebe M."/>
            <person name="Bowman J.L."/>
            <person name="Gribskov M."/>
            <person name="dePamphilis C."/>
            <person name="Albert V.A."/>
            <person name="Aono N."/>
            <person name="Aoyama T."/>
            <person name="Ambrose B.A."/>
            <person name="Ashton N.W."/>
            <person name="Axtell M.J."/>
            <person name="Barker E."/>
            <person name="Barker M.S."/>
            <person name="Bennetzen J.L."/>
            <person name="Bonawitz N.D."/>
            <person name="Chapple C."/>
            <person name="Cheng C."/>
            <person name="Correa L.G."/>
            <person name="Dacre M."/>
            <person name="DeBarry J."/>
            <person name="Dreyer I."/>
            <person name="Elias M."/>
            <person name="Engstrom E.M."/>
            <person name="Estelle M."/>
            <person name="Feng L."/>
            <person name="Finet C."/>
            <person name="Floyd S.K."/>
            <person name="Frommer W.B."/>
            <person name="Fujita T."/>
            <person name="Gramzow L."/>
            <person name="Gutensohn M."/>
            <person name="Harholt J."/>
            <person name="Hattori M."/>
            <person name="Heyl A."/>
            <person name="Hirai T."/>
            <person name="Hiwatashi Y."/>
            <person name="Ishikawa M."/>
            <person name="Iwata M."/>
            <person name="Karol K.G."/>
            <person name="Koehler B."/>
            <person name="Kolukisaoglu U."/>
            <person name="Kubo M."/>
            <person name="Kurata T."/>
            <person name="Lalonde S."/>
            <person name="Li K."/>
            <person name="Li Y."/>
            <person name="Litt A."/>
            <person name="Lyons E."/>
            <person name="Manning G."/>
            <person name="Maruyama T."/>
            <person name="Michael T.P."/>
            <person name="Mikami K."/>
            <person name="Miyazaki S."/>
            <person name="Morinaga S."/>
            <person name="Murata T."/>
            <person name="Mueller-Roeber B."/>
            <person name="Nelson D.R."/>
            <person name="Obara M."/>
            <person name="Oguri Y."/>
            <person name="Olmstead R.G."/>
            <person name="Onodera N."/>
            <person name="Petersen B.L."/>
            <person name="Pils B."/>
            <person name="Prigge M."/>
            <person name="Rensing S.A."/>
            <person name="Riano-Pachon D.M."/>
            <person name="Roberts A.W."/>
            <person name="Sato Y."/>
            <person name="Scheller H.V."/>
            <person name="Schulz B."/>
            <person name="Schulz C."/>
            <person name="Shakirov E.V."/>
            <person name="Shibagaki N."/>
            <person name="Shinohara N."/>
            <person name="Shippen D.E."/>
            <person name="Soerensen I."/>
            <person name="Sotooka R."/>
            <person name="Sugimoto N."/>
            <person name="Sugita M."/>
            <person name="Sumikawa N."/>
            <person name="Tanurdzic M."/>
            <person name="Theissen G."/>
            <person name="Ulvskov P."/>
            <person name="Wakazuki S."/>
            <person name="Weng J.K."/>
            <person name="Willats W.W."/>
            <person name="Wipf D."/>
            <person name="Wolf P.G."/>
            <person name="Yang L."/>
            <person name="Zimmer A.D."/>
            <person name="Zhu Q."/>
            <person name="Mitros T."/>
            <person name="Hellsten U."/>
            <person name="Loque D."/>
            <person name="Otillar R."/>
            <person name="Salamov A."/>
            <person name="Schmutz J."/>
            <person name="Shapiro H."/>
            <person name="Lindquist E."/>
            <person name="Lucas S."/>
            <person name="Rokhsar D."/>
            <person name="Grigoriev I.V."/>
        </authorList>
    </citation>
    <scope>NUCLEOTIDE SEQUENCE [LARGE SCALE GENOMIC DNA]</scope>
</reference>
<dbReference type="GO" id="GO:0005737">
    <property type="term" value="C:cytoplasm"/>
    <property type="evidence" value="ECO:0000318"/>
    <property type="project" value="GO_Central"/>
</dbReference>
<evidence type="ECO:0000313" key="2">
    <source>
        <dbReference type="EMBL" id="EFJ10794.1"/>
    </source>
</evidence>
<dbReference type="InterPro" id="IPR032675">
    <property type="entry name" value="LRR_dom_sf"/>
</dbReference>
<keyword evidence="3" id="KW-1185">Reference proteome</keyword>
<name>D8SXF0_SELML</name>
<dbReference type="Proteomes" id="UP000001514">
    <property type="component" value="Unassembled WGS sequence"/>
</dbReference>
<dbReference type="AlphaFoldDB" id="D8SXF0"/>
<dbReference type="Gramene" id="EFJ10794">
    <property type="protein sequence ID" value="EFJ10794"/>
    <property type="gene ID" value="SELMODRAFT_127201"/>
</dbReference>
<sequence length="325" mass="36474">MLEEDADKAGFFDKKVGEAEATGPSYFTQGTSSLWSTDGFGKEGPFECSVPTSPHEGLFYVLPYLLLKDLLSVEQVCRSLKDAVSCDVLLWQHLKIDHSLSTKLTDEALLKLAARSQGRLQSLMLVECLRISDEAVEQVVASNPMLSRILLPGCIRISVDAVVRMVEFLERGRSQGLGVKQIKIRGLSGVTKDNLERLQMLLDERAIDVEACPRCKQPRAVFDCTRDKCRDWKALKIPQCRGCIFCISRCEDCGMCIDDTDYEETFCLRLLCSDCWLRLPKCLECNRPGCESSSDYFIRRPDAIFVCPDCQGAYKNGAGLEFYVI</sequence>
<dbReference type="PANTHER" id="PTHR13382:SF16">
    <property type="entry name" value="F-BOX PROTEIN SKIP28"/>
    <property type="match status" value="1"/>
</dbReference>
<dbReference type="KEGG" id="smo:SELMODRAFT_127201"/>
<dbReference type="PANTHER" id="PTHR13382">
    <property type="entry name" value="MITOCHONDRIAL ATP SYNTHASE COUPLING FACTOR B"/>
    <property type="match status" value="1"/>
</dbReference>
<proteinExistence type="predicted"/>
<gene>
    <name evidence="2" type="ORF">SELMODRAFT_127201</name>
</gene>
<dbReference type="eggNOG" id="ENOG502R97J">
    <property type="taxonomic scope" value="Eukaryota"/>
</dbReference>
<dbReference type="Pfam" id="PF12937">
    <property type="entry name" value="F-box-like"/>
    <property type="match status" value="1"/>
</dbReference>
<dbReference type="STRING" id="88036.D8SXF0"/>
<dbReference type="InterPro" id="IPR036047">
    <property type="entry name" value="F-box-like_dom_sf"/>
</dbReference>
<dbReference type="HOGENOM" id="CLU_076748_0_0_1"/>
<dbReference type="InterPro" id="IPR050648">
    <property type="entry name" value="F-box_LRR-repeat"/>
</dbReference>
<organism evidence="3">
    <name type="scientific">Selaginella moellendorffii</name>
    <name type="common">Spikemoss</name>
    <dbReference type="NCBI Taxonomy" id="88036"/>
    <lineage>
        <taxon>Eukaryota</taxon>
        <taxon>Viridiplantae</taxon>
        <taxon>Streptophyta</taxon>
        <taxon>Embryophyta</taxon>
        <taxon>Tracheophyta</taxon>
        <taxon>Lycopodiopsida</taxon>
        <taxon>Selaginellales</taxon>
        <taxon>Selaginellaceae</taxon>
        <taxon>Selaginella</taxon>
    </lineage>
</organism>
<dbReference type="PROSITE" id="PS50181">
    <property type="entry name" value="FBOX"/>
    <property type="match status" value="1"/>
</dbReference>
<dbReference type="Gene3D" id="3.80.10.10">
    <property type="entry name" value="Ribonuclease Inhibitor"/>
    <property type="match status" value="1"/>
</dbReference>
<evidence type="ECO:0000259" key="1">
    <source>
        <dbReference type="PROSITE" id="PS50181"/>
    </source>
</evidence>
<accession>D8SXF0</accession>